<keyword evidence="11 15" id="KW-0106">Calcium</keyword>
<evidence type="ECO:0000256" key="7">
    <source>
        <dbReference type="ARBA" id="ARBA00022723"/>
    </source>
</evidence>
<dbReference type="OrthoDB" id="409122at2759"/>
<evidence type="ECO:0000259" key="18">
    <source>
        <dbReference type="PROSITE" id="PS51695"/>
    </source>
</evidence>
<feature type="binding site" evidence="15">
    <location>
        <position position="562"/>
    </location>
    <ligand>
        <name>Ca(2+)</name>
        <dbReference type="ChEBI" id="CHEBI:29108"/>
    </ligand>
</feature>
<evidence type="ECO:0000256" key="13">
    <source>
        <dbReference type="ARBA" id="ARBA00023145"/>
    </source>
</evidence>
<dbReference type="FunFam" id="3.40.50.200:FF:000015">
    <property type="entry name" value="Tripeptidyl peptidase A"/>
    <property type="match status" value="1"/>
</dbReference>
<dbReference type="CDD" id="cd04056">
    <property type="entry name" value="Peptidases_S53"/>
    <property type="match status" value="1"/>
</dbReference>
<evidence type="ECO:0000256" key="15">
    <source>
        <dbReference type="PROSITE-ProRule" id="PRU01032"/>
    </source>
</evidence>
<evidence type="ECO:0000256" key="8">
    <source>
        <dbReference type="ARBA" id="ARBA00022729"/>
    </source>
</evidence>
<feature type="binding site" evidence="15">
    <location>
        <position position="596"/>
    </location>
    <ligand>
        <name>Ca(2+)</name>
        <dbReference type="ChEBI" id="CHEBI:29108"/>
    </ligand>
</feature>
<name>A0A1B8B9D9_FUSPO</name>
<feature type="compositionally biased region" description="Basic and acidic residues" evidence="16">
    <location>
        <begin position="191"/>
        <end position="204"/>
    </location>
</feature>
<sequence length="614" mass="67763">MLAINLLKTGGFLLSAVSVLAVPVVVESLNETPAGWEESDSPSPDQFINLSIGLEPEDHKLLERTIYEVSDPDHHKYGKHLSRESAKALLKPSRAATKSVKRWLSEVGVPDHHVRDEGEWLHIRTTVKNAEGMLNTRFSVFARDDRSIVRTREYSVPHEIRRHITSIQPTTLFSSFQHTRNLEETAPTMMKRDAQVENEPRSTKDGNYGGSGPIDLKKCKTEATPACIRKLYKMPKKYPTAAKGSLFTTVSFRNMSAQRDELQRFLQRYAPDLKGVTFSDDSANGGTNTQGDGRKFEHEGNLNIQYAVSLASRVPVQHLAVGGIEPDYTPDLDFPPGVGIEPWLEFAEHILNLPTKKLPSVISISWGEYEQHLPKQYARQVCNKFGQIGTRGVSIIVPAGNQGVGVSCQSNDGKKTKKFLPTWPSACPYVTTVGGTGDNNPEIAWSEGEGEEYSTGGGFSDLFPRPEYQDKVVKEYLKKLGKKWQPYFNPNGRAYPDVAALAVNFPVNLNDTLDYATGTSAAAPTFGAVIALLSNERLRKGKPAMGFLNPWIYKKGYKGFTDIVNGRNYGCQGFSALGSPAPKIPGAGWEAVKGWDPISGFGTPLYDKLEKLAL</sequence>
<dbReference type="OMA" id="VTITPDC"/>
<gene>
    <name evidence="19" type="ORF">FPOA_03279</name>
</gene>
<keyword evidence="8 17" id="KW-0732">Signal</keyword>
<dbReference type="GO" id="GO:0008240">
    <property type="term" value="F:tripeptidyl-peptidase activity"/>
    <property type="evidence" value="ECO:0007669"/>
    <property type="project" value="UniProtKB-EC"/>
</dbReference>
<evidence type="ECO:0000256" key="3">
    <source>
        <dbReference type="ARBA" id="ARBA00004239"/>
    </source>
</evidence>
<dbReference type="GO" id="GO:0046872">
    <property type="term" value="F:metal ion binding"/>
    <property type="evidence" value="ECO:0007669"/>
    <property type="project" value="UniProtKB-UniRule"/>
</dbReference>
<dbReference type="Pfam" id="PF09286">
    <property type="entry name" value="Pro-kuma_activ"/>
    <property type="match status" value="1"/>
</dbReference>
<dbReference type="Gene3D" id="3.40.50.200">
    <property type="entry name" value="Peptidase S8/S53 domain"/>
    <property type="match status" value="1"/>
</dbReference>
<keyword evidence="5" id="KW-0964">Secreted</keyword>
<evidence type="ECO:0000313" key="19">
    <source>
        <dbReference type="EMBL" id="OBS29343.1"/>
    </source>
</evidence>
<evidence type="ECO:0000256" key="5">
    <source>
        <dbReference type="ARBA" id="ARBA00022525"/>
    </source>
</evidence>
<feature type="chain" id="PRO_5008603696" description="tripeptidyl-peptidase II" evidence="17">
    <location>
        <begin position="22"/>
        <end position="614"/>
    </location>
</feature>
<reference evidence="19 20" key="1">
    <citation type="submission" date="2016-06" db="EMBL/GenBank/DDBJ databases">
        <title>Living apart together: crosstalk between the core and supernumerary genomes in a fungal plant pathogen.</title>
        <authorList>
            <person name="Vanheule A."/>
            <person name="Audenaert K."/>
            <person name="Warris S."/>
            <person name="Van De Geest H."/>
            <person name="Schijlen E."/>
            <person name="Hofte M."/>
            <person name="De Saeger S."/>
            <person name="Haesaert G."/>
            <person name="Waalwijk C."/>
            <person name="Van Der Lee T."/>
        </authorList>
    </citation>
    <scope>NUCLEOTIDE SEQUENCE [LARGE SCALE GENOMIC DNA]</scope>
    <source>
        <strain evidence="19 20">2516</strain>
    </source>
</reference>
<dbReference type="InterPro" id="IPR050819">
    <property type="entry name" value="Tripeptidyl-peptidase_I"/>
</dbReference>
<evidence type="ECO:0000256" key="17">
    <source>
        <dbReference type="SAM" id="SignalP"/>
    </source>
</evidence>
<dbReference type="GO" id="GO:0005576">
    <property type="term" value="C:extracellular region"/>
    <property type="evidence" value="ECO:0007669"/>
    <property type="project" value="UniProtKB-SubCell"/>
</dbReference>
<dbReference type="PANTHER" id="PTHR14218:SF10">
    <property type="entry name" value="PEPTIDASE S53 DOMAIN-CONTAINING PROTEIN"/>
    <property type="match status" value="1"/>
</dbReference>
<dbReference type="InterPro" id="IPR030400">
    <property type="entry name" value="Sedolisin_dom"/>
</dbReference>
<feature type="binding site" evidence="15">
    <location>
        <position position="563"/>
    </location>
    <ligand>
        <name>Ca(2+)</name>
        <dbReference type="ChEBI" id="CHEBI:29108"/>
    </ligand>
</feature>
<dbReference type="PANTHER" id="PTHR14218">
    <property type="entry name" value="PROTEASE S8 TRIPEPTIDYL PEPTIDASE I CLN2"/>
    <property type="match status" value="1"/>
</dbReference>
<keyword evidence="9" id="KW-0378">Hydrolase</keyword>
<evidence type="ECO:0000256" key="12">
    <source>
        <dbReference type="ARBA" id="ARBA00023026"/>
    </source>
</evidence>
<feature type="compositionally biased region" description="Polar residues" evidence="16">
    <location>
        <begin position="279"/>
        <end position="291"/>
    </location>
</feature>
<dbReference type="EC" id="3.4.14.10" evidence="4"/>
<organism evidence="19 20">
    <name type="scientific">Fusarium poae</name>
    <dbReference type="NCBI Taxonomy" id="36050"/>
    <lineage>
        <taxon>Eukaryota</taxon>
        <taxon>Fungi</taxon>
        <taxon>Dikarya</taxon>
        <taxon>Ascomycota</taxon>
        <taxon>Pezizomycotina</taxon>
        <taxon>Sordariomycetes</taxon>
        <taxon>Hypocreomycetidae</taxon>
        <taxon>Hypocreales</taxon>
        <taxon>Nectriaceae</taxon>
        <taxon>Fusarium</taxon>
    </lineage>
</organism>
<dbReference type="SUPFAM" id="SSF52743">
    <property type="entry name" value="Subtilisin-like"/>
    <property type="match status" value="1"/>
</dbReference>
<feature type="signal peptide" evidence="17">
    <location>
        <begin position="1"/>
        <end position="21"/>
    </location>
</feature>
<comment type="cofactor">
    <cofactor evidence="15">
        <name>Ca(2+)</name>
        <dbReference type="ChEBI" id="CHEBI:29108"/>
    </cofactor>
    <text evidence="15">Binds 1 Ca(2+) ion per subunit.</text>
</comment>
<keyword evidence="7 15" id="KW-0479">Metal-binding</keyword>
<comment type="caution">
    <text evidence="19">The sequence shown here is derived from an EMBL/GenBank/DDBJ whole genome shotgun (WGS) entry which is preliminary data.</text>
</comment>
<keyword evidence="12" id="KW-0843">Virulence</keyword>
<dbReference type="InterPro" id="IPR015366">
    <property type="entry name" value="S53_propep"/>
</dbReference>
<comment type="subcellular location">
    <subcellularLocation>
        <location evidence="3">Secreted</location>
        <location evidence="3">Extracellular space</location>
    </subcellularLocation>
</comment>
<evidence type="ECO:0000256" key="10">
    <source>
        <dbReference type="ARBA" id="ARBA00022825"/>
    </source>
</evidence>
<dbReference type="GO" id="GO:0004252">
    <property type="term" value="F:serine-type endopeptidase activity"/>
    <property type="evidence" value="ECO:0007669"/>
    <property type="project" value="InterPro"/>
</dbReference>
<keyword evidence="14" id="KW-0325">Glycoprotein</keyword>
<dbReference type="Proteomes" id="UP000091967">
    <property type="component" value="Unassembled WGS sequence"/>
</dbReference>
<evidence type="ECO:0000256" key="2">
    <source>
        <dbReference type="ARBA" id="ARBA00002451"/>
    </source>
</evidence>
<proteinExistence type="predicted"/>
<dbReference type="CDD" id="cd11377">
    <property type="entry name" value="Pro-peptidase_S53"/>
    <property type="match status" value="1"/>
</dbReference>
<keyword evidence="20" id="KW-1185">Reference proteome</keyword>
<evidence type="ECO:0000256" key="6">
    <source>
        <dbReference type="ARBA" id="ARBA00022670"/>
    </source>
</evidence>
<keyword evidence="10" id="KW-0720">Serine protease</keyword>
<protein>
    <recommendedName>
        <fullName evidence="4">tripeptidyl-peptidase II</fullName>
        <ecNumber evidence="4">3.4.14.10</ecNumber>
    </recommendedName>
</protein>
<dbReference type="SMART" id="SM00944">
    <property type="entry name" value="Pro-kuma_activ"/>
    <property type="match status" value="1"/>
</dbReference>
<comment type="function">
    <text evidence="2">Secreted tripeptidyl-peptidase which degrades proteins at acidic pHs and is involved in virulence.</text>
</comment>
<evidence type="ECO:0000256" key="1">
    <source>
        <dbReference type="ARBA" id="ARBA00001910"/>
    </source>
</evidence>
<keyword evidence="13" id="KW-0865">Zymogen</keyword>
<dbReference type="Pfam" id="PF00082">
    <property type="entry name" value="Peptidase_S8"/>
    <property type="match status" value="1"/>
</dbReference>
<feature type="domain" description="Peptidase S53" evidence="18">
    <location>
        <begin position="222"/>
        <end position="614"/>
    </location>
</feature>
<feature type="region of interest" description="Disordered" evidence="16">
    <location>
        <begin position="277"/>
        <end position="296"/>
    </location>
</feature>
<dbReference type="GO" id="GO:0006508">
    <property type="term" value="P:proteolysis"/>
    <property type="evidence" value="ECO:0007669"/>
    <property type="project" value="UniProtKB-KW"/>
</dbReference>
<dbReference type="AlphaFoldDB" id="A0A1B8B9D9"/>
<dbReference type="InterPro" id="IPR000209">
    <property type="entry name" value="Peptidase_S8/S53_dom"/>
</dbReference>
<feature type="region of interest" description="Disordered" evidence="16">
    <location>
        <begin position="191"/>
        <end position="212"/>
    </location>
</feature>
<dbReference type="STRING" id="36050.A0A1B8B9D9"/>
<accession>A0A1B8B9D9</accession>
<dbReference type="InterPro" id="IPR036852">
    <property type="entry name" value="Peptidase_S8/S53_dom_sf"/>
</dbReference>
<dbReference type="PROSITE" id="PS51695">
    <property type="entry name" value="SEDOLISIN"/>
    <property type="match status" value="1"/>
</dbReference>
<evidence type="ECO:0000256" key="9">
    <source>
        <dbReference type="ARBA" id="ARBA00022801"/>
    </source>
</evidence>
<evidence type="ECO:0000256" key="11">
    <source>
        <dbReference type="ARBA" id="ARBA00022837"/>
    </source>
</evidence>
<comment type="caution">
    <text evidence="15">Lacks conserved residue(s) required for the propagation of feature annotation.</text>
</comment>
<evidence type="ECO:0000256" key="4">
    <source>
        <dbReference type="ARBA" id="ARBA00012462"/>
    </source>
</evidence>
<dbReference type="SUPFAM" id="SSF54897">
    <property type="entry name" value="Protease propeptides/inhibitors"/>
    <property type="match status" value="1"/>
</dbReference>
<evidence type="ECO:0000313" key="20">
    <source>
        <dbReference type="Proteomes" id="UP000091967"/>
    </source>
</evidence>
<dbReference type="EMBL" id="LYXU01000001">
    <property type="protein sequence ID" value="OBS29343.1"/>
    <property type="molecule type" value="Genomic_DNA"/>
</dbReference>
<keyword evidence="6" id="KW-0645">Protease</keyword>
<evidence type="ECO:0000256" key="16">
    <source>
        <dbReference type="SAM" id="MobiDB-lite"/>
    </source>
</evidence>
<feature type="binding site" evidence="15">
    <location>
        <position position="594"/>
    </location>
    <ligand>
        <name>Ca(2+)</name>
        <dbReference type="ChEBI" id="CHEBI:29108"/>
    </ligand>
</feature>
<evidence type="ECO:0000256" key="14">
    <source>
        <dbReference type="ARBA" id="ARBA00023180"/>
    </source>
</evidence>
<comment type="catalytic activity">
    <reaction evidence="1">
        <text>Release of an N-terminal tripeptide from a polypeptide.</text>
        <dbReference type="EC" id="3.4.14.10"/>
    </reaction>
</comment>